<evidence type="ECO:0000259" key="5">
    <source>
        <dbReference type="PROSITE" id="PS50021"/>
    </source>
</evidence>
<dbReference type="GO" id="GO:0051295">
    <property type="term" value="P:establishment of meiotic spindle localization"/>
    <property type="evidence" value="ECO:0007669"/>
    <property type="project" value="TreeGrafter"/>
</dbReference>
<accession>A0A8K0PFA0</accession>
<dbReference type="Proteomes" id="UP000809789">
    <property type="component" value="Unassembled WGS sequence"/>
</dbReference>
<dbReference type="CDD" id="cd23767">
    <property type="entry name" value="IQCD"/>
    <property type="match status" value="1"/>
</dbReference>
<gene>
    <name evidence="6" type="ORF">KVT40_001694</name>
</gene>
<keyword evidence="2" id="KW-0963">Cytoplasm</keyword>
<dbReference type="InterPro" id="IPR036872">
    <property type="entry name" value="CH_dom_sf"/>
</dbReference>
<dbReference type="CDD" id="cd21223">
    <property type="entry name" value="CH_ASPM_rpt1"/>
    <property type="match status" value="1"/>
</dbReference>
<dbReference type="Pfam" id="PF00307">
    <property type="entry name" value="CH"/>
    <property type="match status" value="1"/>
</dbReference>
<comment type="caution">
    <text evidence="6">The sequence shown here is derived from an EMBL/GenBank/DDBJ whole genome shotgun (WGS) entry which is preliminary data.</text>
</comment>
<dbReference type="Gene3D" id="1.10.418.10">
    <property type="entry name" value="Calponin-like domain"/>
    <property type="match status" value="1"/>
</dbReference>
<evidence type="ECO:0000313" key="6">
    <source>
        <dbReference type="EMBL" id="KAG8630075.1"/>
    </source>
</evidence>
<dbReference type="SUPFAM" id="SSF47576">
    <property type="entry name" value="Calponin-homology domain, CH-domain"/>
    <property type="match status" value="1"/>
</dbReference>
<dbReference type="AlphaFoldDB" id="A0A8K0PFA0"/>
<protein>
    <recommendedName>
        <fullName evidence="5">Calponin-homology (CH) domain-containing protein</fullName>
    </recommendedName>
</protein>
<dbReference type="GO" id="GO:0000278">
    <property type="term" value="P:mitotic cell cycle"/>
    <property type="evidence" value="ECO:0007669"/>
    <property type="project" value="TreeGrafter"/>
</dbReference>
<evidence type="ECO:0000256" key="3">
    <source>
        <dbReference type="ARBA" id="ARBA00022860"/>
    </source>
</evidence>
<feature type="region of interest" description="Disordered" evidence="4">
    <location>
        <begin position="16"/>
        <end position="41"/>
    </location>
</feature>
<dbReference type="GO" id="GO:0007051">
    <property type="term" value="P:spindle organization"/>
    <property type="evidence" value="ECO:0007669"/>
    <property type="project" value="TreeGrafter"/>
</dbReference>
<sequence>MEAIMALTATPLVTSLRNSTTEPVGNPTSRRSSLSQRARRRSTVNIFEDDTATYHGNTTTAQPCRRGALSAKPMRRPGLASLLENSTIDETHAASQTAINAFGVLSIGRPAKEARRRTIWIPLEDTTVMTIRPGAHTHTLKDETIQLARVAGASNPPSAASALPNPLVGKSLDQPRPRKGRRSSLLVAPRRAPLSKLKLEAANAVVGDIVGAPTGKENLISRTTKCMSGRTTEQVSGRMSNCVIDKVMPEQTSFTTVQPGTSHVKGRVNRAALLVARDGAQAMPQSLPRTCVKQPRLQSTPLPVLEEDLQHPELFEDSSLAHQEAALTQVINTILDKDDRDPNRTTNGADIRTTYLNLYQQPEIIELHQALSLSVESGALSLPKHTDVPHLYEDLGLRHRFISLWLNTYNLECLRSAFEVITARLCVPDSANGGSLRANSRDLRKALRQFLTNTLLKDTQHDPGSTCSNPARTQWQRTWLRGLSLIHLLDLGHTCRQIPGCLFNKTSSIKSSPDMLKAVSAQVCPSINVPRTLGYLGYTLDHIQTPLSEYNYHITNLAVDMRDGARLARLLDLVTDTKILPDLHYPAPTRMQKMHNVSLALEMLQRSRNMIHTAVSTVNEADIVDGHRQKTVSLLWAVIGRWGLQCLAPLDMLQEEIHHLSTRHIGTTTTMPLRSSPGPGAVATALTKWATLVCTTRGVTICNLTTSFATNAHYLAILEFYPECISLTSLNERSNTGSITCESPTRSLVSCMRSLGCSPSFLTLITSGTTIPSKSTTLCVLAWLASKLIPSSRRRRAAIVIQRAWRRYRWRKAAREAGKTGGVLELPVRASKRRNEVMTLC</sequence>
<dbReference type="GO" id="GO:0005516">
    <property type="term" value="F:calmodulin binding"/>
    <property type="evidence" value="ECO:0007669"/>
    <property type="project" value="UniProtKB-KW"/>
</dbReference>
<organism evidence="6 7">
    <name type="scientific">Elsinoe batatas</name>
    <dbReference type="NCBI Taxonomy" id="2601811"/>
    <lineage>
        <taxon>Eukaryota</taxon>
        <taxon>Fungi</taxon>
        <taxon>Dikarya</taxon>
        <taxon>Ascomycota</taxon>
        <taxon>Pezizomycotina</taxon>
        <taxon>Dothideomycetes</taxon>
        <taxon>Dothideomycetidae</taxon>
        <taxon>Myriangiales</taxon>
        <taxon>Elsinoaceae</taxon>
        <taxon>Elsinoe</taxon>
    </lineage>
</organism>
<dbReference type="PROSITE" id="PS50096">
    <property type="entry name" value="IQ"/>
    <property type="match status" value="1"/>
</dbReference>
<reference evidence="6" key="1">
    <citation type="submission" date="2021-07" db="EMBL/GenBank/DDBJ databases">
        <title>Elsinoe batatas strain:CRI-CJ2 Genome sequencing and assembly.</title>
        <authorList>
            <person name="Huang L."/>
        </authorList>
    </citation>
    <scope>NUCLEOTIDE SEQUENCE</scope>
    <source>
        <strain evidence="6">CRI-CJ2</strain>
    </source>
</reference>
<dbReference type="OrthoDB" id="76388at2759"/>
<dbReference type="PANTHER" id="PTHR22706">
    <property type="entry name" value="ASSEMBLY FACTOR FOR SPINDLE MICROTUBULES"/>
    <property type="match status" value="1"/>
</dbReference>
<evidence type="ECO:0000313" key="7">
    <source>
        <dbReference type="Proteomes" id="UP000809789"/>
    </source>
</evidence>
<dbReference type="InterPro" id="IPR001715">
    <property type="entry name" value="CH_dom"/>
</dbReference>
<feature type="compositionally biased region" description="Low complexity" evidence="4">
    <location>
        <begin position="153"/>
        <end position="167"/>
    </location>
</feature>
<evidence type="ECO:0000256" key="2">
    <source>
        <dbReference type="ARBA" id="ARBA00022490"/>
    </source>
</evidence>
<feature type="region of interest" description="Disordered" evidence="4">
    <location>
        <begin position="152"/>
        <end position="184"/>
    </location>
</feature>
<dbReference type="PROSITE" id="PS50021">
    <property type="entry name" value="CH"/>
    <property type="match status" value="1"/>
</dbReference>
<dbReference type="GO" id="GO:0005737">
    <property type="term" value="C:cytoplasm"/>
    <property type="evidence" value="ECO:0007669"/>
    <property type="project" value="UniProtKB-SubCell"/>
</dbReference>
<feature type="compositionally biased region" description="Polar residues" evidence="4">
    <location>
        <begin position="16"/>
        <end position="28"/>
    </location>
</feature>
<dbReference type="InterPro" id="IPR051185">
    <property type="entry name" value="ASPM"/>
</dbReference>
<proteinExistence type="predicted"/>
<name>A0A8K0PFA0_9PEZI</name>
<evidence type="ECO:0000256" key="1">
    <source>
        <dbReference type="ARBA" id="ARBA00004496"/>
    </source>
</evidence>
<keyword evidence="7" id="KW-1185">Reference proteome</keyword>
<dbReference type="EMBL" id="JAESVG020000002">
    <property type="protein sequence ID" value="KAG8630075.1"/>
    <property type="molecule type" value="Genomic_DNA"/>
</dbReference>
<dbReference type="PANTHER" id="PTHR22706:SF1">
    <property type="entry name" value="ASSEMBLY FACTOR FOR SPINDLE MICROTUBULES"/>
    <property type="match status" value="1"/>
</dbReference>
<feature type="domain" description="Calponin-homology (CH)" evidence="5">
    <location>
        <begin position="533"/>
        <end position="643"/>
    </location>
</feature>
<evidence type="ECO:0000256" key="4">
    <source>
        <dbReference type="SAM" id="MobiDB-lite"/>
    </source>
</evidence>
<keyword evidence="3" id="KW-0112">Calmodulin-binding</keyword>
<comment type="subcellular location">
    <subcellularLocation>
        <location evidence="1">Cytoplasm</location>
    </subcellularLocation>
</comment>
<dbReference type="GO" id="GO:0000922">
    <property type="term" value="C:spindle pole"/>
    <property type="evidence" value="ECO:0007669"/>
    <property type="project" value="TreeGrafter"/>
</dbReference>